<evidence type="ECO:0000256" key="3">
    <source>
        <dbReference type="ARBA" id="ARBA00022676"/>
    </source>
</evidence>
<dbReference type="NCBIfam" id="TIGR00336">
    <property type="entry name" value="pyrE"/>
    <property type="match status" value="1"/>
</dbReference>
<evidence type="ECO:0000256" key="1">
    <source>
        <dbReference type="ARBA" id="ARBA00004889"/>
    </source>
</evidence>
<dbReference type="Pfam" id="PF00156">
    <property type="entry name" value="Pribosyltran"/>
    <property type="match status" value="1"/>
</dbReference>
<sequence length="454" mass="49619">MYAQVPSCPFIDDLTRCELAHRLFRLGALNFSGVRLKTGELTPVYFDIRLTMSDPALLQDIARYMYKMVTNATGDKFDLITGVPAAAVALATVISIQNNIPMILTRKAAKDYGTKKMIEGIWKAGEDVLVVEDVVTYGDSIAETVSLLQSSGLRVKHAVVVVERQQGATQSLLKNFNIQLHALLSFDDILNTLSSKGLISMERVHIARDFIASCQFERRQLTAKSVVNFCPPLTSRLSEITALKSSNTCLLIDLPLPCDQLLQVVKDVAPRIAALEICPDLINDTFPQLAAQLRDLADKHNFLLITGNTMTYEKCTDESRLSSCRWADIIIVHALLGPGILNALQRINKASPDRTIGALLIADVDYTSSLMKAAYAEECVELAKQNADVVVGPEGVVPTVIYKTLPGHSYIGVEANTHVNGYCNGSTTALEGSCVVLRTTCLSKLKKGEIDAMQ</sequence>
<evidence type="ECO:0000256" key="2">
    <source>
        <dbReference type="ARBA" id="ARBA00011971"/>
    </source>
</evidence>
<name>A0ABR4Q1S5_9CEST</name>
<dbReference type="SUPFAM" id="SSF51366">
    <property type="entry name" value="Ribulose-phoshate binding barrel"/>
    <property type="match status" value="1"/>
</dbReference>
<dbReference type="EMBL" id="JAKROA010000017">
    <property type="protein sequence ID" value="KAL5103609.1"/>
    <property type="molecule type" value="Genomic_DNA"/>
</dbReference>
<keyword evidence="4" id="KW-0808">Transferase</keyword>
<keyword evidence="5" id="KW-0665">Pyrimidine biosynthesis</keyword>
<dbReference type="PANTHER" id="PTHR19278">
    <property type="entry name" value="OROTATE PHOSPHORIBOSYLTRANSFERASE"/>
    <property type="match status" value="1"/>
</dbReference>
<reference evidence="7 8" key="1">
    <citation type="journal article" date="2022" name="Front. Cell. Infect. Microbiol.">
        <title>The Genomes of Two Strains of Taenia crassiceps the Animal Model for the Study of Human Cysticercosis.</title>
        <authorList>
            <person name="Bobes R.J."/>
            <person name="Estrada K."/>
            <person name="Rios-Valencia D.G."/>
            <person name="Calderon-Gallegos A."/>
            <person name="de la Torre P."/>
            <person name="Carrero J.C."/>
            <person name="Sanchez-Flores A."/>
            <person name="Laclette J.P."/>
        </authorList>
    </citation>
    <scope>NUCLEOTIDE SEQUENCE [LARGE SCALE GENOMIC DNA]</scope>
    <source>
        <strain evidence="7">WFUcys</strain>
    </source>
</reference>
<dbReference type="CDD" id="cd06223">
    <property type="entry name" value="PRTases_typeI"/>
    <property type="match status" value="1"/>
</dbReference>
<proteinExistence type="inferred from homology"/>
<evidence type="ECO:0000259" key="6">
    <source>
        <dbReference type="Pfam" id="PF00156"/>
    </source>
</evidence>
<evidence type="ECO:0000256" key="4">
    <source>
        <dbReference type="ARBA" id="ARBA00022679"/>
    </source>
</evidence>
<gene>
    <name evidence="7" type="ORF">TcWFU_009770</name>
</gene>
<dbReference type="EC" id="2.4.2.10" evidence="2"/>
<dbReference type="InterPro" id="IPR011060">
    <property type="entry name" value="RibuloseP-bd_barrel"/>
</dbReference>
<dbReference type="SUPFAM" id="SSF53271">
    <property type="entry name" value="PRTase-like"/>
    <property type="match status" value="1"/>
</dbReference>
<protein>
    <recommendedName>
        <fullName evidence="2">orotate phosphoribosyltransferase</fullName>
        <ecNumber evidence="2">2.4.2.10</ecNumber>
    </recommendedName>
</protein>
<organism evidence="7 8">
    <name type="scientific">Taenia crassiceps</name>
    <dbReference type="NCBI Taxonomy" id="6207"/>
    <lineage>
        <taxon>Eukaryota</taxon>
        <taxon>Metazoa</taxon>
        <taxon>Spiralia</taxon>
        <taxon>Lophotrochozoa</taxon>
        <taxon>Platyhelminthes</taxon>
        <taxon>Cestoda</taxon>
        <taxon>Eucestoda</taxon>
        <taxon>Cyclophyllidea</taxon>
        <taxon>Taeniidae</taxon>
        <taxon>Taenia</taxon>
    </lineage>
</organism>
<dbReference type="InterPro" id="IPR023031">
    <property type="entry name" value="OPRT"/>
</dbReference>
<dbReference type="InterPro" id="IPR013785">
    <property type="entry name" value="Aldolase_TIM"/>
</dbReference>
<dbReference type="Gene3D" id="3.40.50.2020">
    <property type="match status" value="1"/>
</dbReference>
<evidence type="ECO:0000256" key="5">
    <source>
        <dbReference type="ARBA" id="ARBA00022975"/>
    </source>
</evidence>
<comment type="caution">
    <text evidence="7">The sequence shown here is derived from an EMBL/GenBank/DDBJ whole genome shotgun (WGS) entry which is preliminary data.</text>
</comment>
<evidence type="ECO:0000313" key="8">
    <source>
        <dbReference type="Proteomes" id="UP001651158"/>
    </source>
</evidence>
<accession>A0ABR4Q1S5</accession>
<evidence type="ECO:0000313" key="7">
    <source>
        <dbReference type="EMBL" id="KAL5103609.1"/>
    </source>
</evidence>
<comment type="pathway">
    <text evidence="1">Pyrimidine metabolism; UMP biosynthesis via de novo pathway; UMP from orotate: step 1/2.</text>
</comment>
<dbReference type="PANTHER" id="PTHR19278:SF9">
    <property type="entry name" value="URIDINE 5'-MONOPHOSPHATE SYNTHASE"/>
    <property type="match status" value="1"/>
</dbReference>
<dbReference type="InterPro" id="IPR029057">
    <property type="entry name" value="PRTase-like"/>
</dbReference>
<dbReference type="Gene3D" id="3.20.20.70">
    <property type="entry name" value="Aldolase class I"/>
    <property type="match status" value="1"/>
</dbReference>
<dbReference type="InterPro" id="IPR004467">
    <property type="entry name" value="Or_phspho_trans_dom"/>
</dbReference>
<dbReference type="InterPro" id="IPR000836">
    <property type="entry name" value="PRTase_dom"/>
</dbReference>
<keyword evidence="3" id="KW-0328">Glycosyltransferase</keyword>
<dbReference type="Proteomes" id="UP001651158">
    <property type="component" value="Unassembled WGS sequence"/>
</dbReference>
<keyword evidence="8" id="KW-1185">Reference proteome</keyword>
<feature type="domain" description="Phosphoribosyltransferase" evidence="6">
    <location>
        <begin position="55"/>
        <end position="168"/>
    </location>
</feature>
<dbReference type="HAMAP" id="MF_01208">
    <property type="entry name" value="PyrE"/>
    <property type="match status" value="1"/>
</dbReference>